<reference evidence="3 4" key="1">
    <citation type="submission" date="2020-12" db="EMBL/GenBank/DDBJ databases">
        <authorList>
            <person name="Kusuma A.B."/>
            <person name="Nouioui I."/>
            <person name="Goodfellow M."/>
        </authorList>
    </citation>
    <scope>NUCLEOTIDE SEQUENCE [LARGE SCALE GENOMIC DNA]</scope>
    <source>
        <strain evidence="3 4">DSM 41764</strain>
    </source>
</reference>
<dbReference type="Gene3D" id="1.10.3090.10">
    <property type="entry name" value="cca-adding enzyme, domain 2"/>
    <property type="match status" value="1"/>
</dbReference>
<feature type="region of interest" description="Disordered" evidence="1">
    <location>
        <begin position="60"/>
        <end position="145"/>
    </location>
</feature>
<feature type="non-terminal residue" evidence="3">
    <location>
        <position position="1"/>
    </location>
</feature>
<evidence type="ECO:0000256" key="1">
    <source>
        <dbReference type="SAM" id="MobiDB-lite"/>
    </source>
</evidence>
<keyword evidence="4" id="KW-1185">Reference proteome</keyword>
<sequence>MQPRFEKRVGTTPFSMVTHLRFRAGFDFLRLRADVGEVDEALADWWQEFQLADEARREDMIDQVREEQKQRARKNPPVVRSVPKPAAPADESGAAAASGAAAPAADGLPDDAEGSAEGSAVKKRRRRRRKPSGGGEGAPPAAPDA</sequence>
<accession>A0ABS0RSI9</accession>
<evidence type="ECO:0000259" key="2">
    <source>
        <dbReference type="Pfam" id="PF12626"/>
    </source>
</evidence>
<proteinExistence type="predicted"/>
<dbReference type="Proteomes" id="UP000638849">
    <property type="component" value="Unassembled WGS sequence"/>
</dbReference>
<dbReference type="EMBL" id="JAEEAQ010001499">
    <property type="protein sequence ID" value="MBI0320419.1"/>
    <property type="molecule type" value="Genomic_DNA"/>
</dbReference>
<protein>
    <recommendedName>
        <fullName evidence="2">Polymerase A arginine-rich C-terminal domain-containing protein</fullName>
    </recommendedName>
</protein>
<feature type="domain" description="Polymerase A arginine-rich C-terminal" evidence="2">
    <location>
        <begin position="1"/>
        <end position="75"/>
    </location>
</feature>
<evidence type="ECO:0000313" key="3">
    <source>
        <dbReference type="EMBL" id="MBI0320419.1"/>
    </source>
</evidence>
<feature type="compositionally biased region" description="Basic and acidic residues" evidence="1">
    <location>
        <begin position="60"/>
        <end position="70"/>
    </location>
</feature>
<dbReference type="Pfam" id="PF12626">
    <property type="entry name" value="PolyA_pol_arg_C"/>
    <property type="match status" value="1"/>
</dbReference>
<comment type="caution">
    <text evidence="3">The sequence shown here is derived from an EMBL/GenBank/DDBJ whole genome shotgun (WGS) entry which is preliminary data.</text>
</comment>
<feature type="compositionally biased region" description="Basic residues" evidence="1">
    <location>
        <begin position="121"/>
        <end position="131"/>
    </location>
</feature>
<evidence type="ECO:0000313" key="4">
    <source>
        <dbReference type="Proteomes" id="UP000638849"/>
    </source>
</evidence>
<organism evidence="3 4">
    <name type="scientific">Streptomyces javensis</name>
    <dbReference type="NCBI Taxonomy" id="114698"/>
    <lineage>
        <taxon>Bacteria</taxon>
        <taxon>Bacillati</taxon>
        <taxon>Actinomycetota</taxon>
        <taxon>Actinomycetes</taxon>
        <taxon>Kitasatosporales</taxon>
        <taxon>Streptomycetaceae</taxon>
        <taxon>Streptomyces</taxon>
        <taxon>Streptomyces violaceusniger group</taxon>
    </lineage>
</organism>
<name>A0ABS0RSI9_9ACTN</name>
<feature type="compositionally biased region" description="Low complexity" evidence="1">
    <location>
        <begin position="87"/>
        <end position="107"/>
    </location>
</feature>
<gene>
    <name evidence="3" type="ORF">JBF12_47250</name>
</gene>
<dbReference type="InterPro" id="IPR025866">
    <property type="entry name" value="PolyA_pol_arg_C_dom"/>
</dbReference>